<dbReference type="PROSITE" id="PS50174">
    <property type="entry name" value="G_PATCH"/>
    <property type="match status" value="1"/>
</dbReference>
<dbReference type="HOGENOM" id="CLU_814461_0_0_1"/>
<feature type="region of interest" description="Disordered" evidence="1">
    <location>
        <begin position="199"/>
        <end position="258"/>
    </location>
</feature>
<dbReference type="Pfam" id="PF01585">
    <property type="entry name" value="G-patch"/>
    <property type="match status" value="1"/>
</dbReference>
<accession>K1PB00</accession>
<evidence type="ECO:0000256" key="1">
    <source>
        <dbReference type="SAM" id="MobiDB-lite"/>
    </source>
</evidence>
<dbReference type="InParanoid" id="K1PB00"/>
<reference evidence="2" key="1">
    <citation type="journal article" date="2012" name="Nature">
        <title>The oyster genome reveals stress adaptation and complexity of shell formation.</title>
        <authorList>
            <person name="Zhang G."/>
            <person name="Fang X."/>
            <person name="Guo X."/>
            <person name="Li L."/>
            <person name="Luo R."/>
            <person name="Xu F."/>
            <person name="Yang P."/>
            <person name="Zhang L."/>
            <person name="Wang X."/>
            <person name="Qi H."/>
            <person name="Xiong Z."/>
            <person name="Que H."/>
            <person name="Xie Y."/>
            <person name="Holland P.W."/>
            <person name="Paps J."/>
            <person name="Zhu Y."/>
            <person name="Wu F."/>
            <person name="Chen Y."/>
            <person name="Wang J."/>
            <person name="Peng C."/>
            <person name="Meng J."/>
            <person name="Yang L."/>
            <person name="Liu J."/>
            <person name="Wen B."/>
            <person name="Zhang N."/>
            <person name="Huang Z."/>
            <person name="Zhu Q."/>
            <person name="Feng Y."/>
            <person name="Mount A."/>
            <person name="Hedgecock D."/>
            <person name="Xu Z."/>
            <person name="Liu Y."/>
            <person name="Domazet-Loso T."/>
            <person name="Du Y."/>
            <person name="Sun X."/>
            <person name="Zhang S."/>
            <person name="Liu B."/>
            <person name="Cheng P."/>
            <person name="Jiang X."/>
            <person name="Li J."/>
            <person name="Fan D."/>
            <person name="Wang W."/>
            <person name="Fu W."/>
            <person name="Wang T."/>
            <person name="Wang B."/>
            <person name="Zhang J."/>
            <person name="Peng Z."/>
            <person name="Li Y."/>
            <person name="Li N."/>
            <person name="Wang J."/>
            <person name="Chen M."/>
            <person name="He Y."/>
            <person name="Tan F."/>
            <person name="Song X."/>
            <person name="Zheng Q."/>
            <person name="Huang R."/>
            <person name="Yang H."/>
            <person name="Du X."/>
            <person name="Chen L."/>
            <person name="Yang M."/>
            <person name="Gaffney P.M."/>
            <person name="Wang S."/>
            <person name="Luo L."/>
            <person name="She Z."/>
            <person name="Ming Y."/>
            <person name="Huang W."/>
            <person name="Zhang S."/>
            <person name="Huang B."/>
            <person name="Zhang Y."/>
            <person name="Qu T."/>
            <person name="Ni P."/>
            <person name="Miao G."/>
            <person name="Wang J."/>
            <person name="Wang Q."/>
            <person name="Steinberg C.E."/>
            <person name="Wang H."/>
            <person name="Li N."/>
            <person name="Qian L."/>
            <person name="Zhang G."/>
            <person name="Li Y."/>
            <person name="Yang H."/>
            <person name="Liu X."/>
            <person name="Wang J."/>
            <person name="Yin Y."/>
            <person name="Wang J."/>
        </authorList>
    </citation>
    <scope>NUCLEOTIDE SEQUENCE [LARGE SCALE GENOMIC DNA]</scope>
    <source>
        <strain evidence="2">05x7-T-G4-1.051#20</strain>
    </source>
</reference>
<dbReference type="EMBL" id="JH818395">
    <property type="protein sequence ID" value="EKC18573.1"/>
    <property type="molecule type" value="Genomic_DNA"/>
</dbReference>
<dbReference type="AlphaFoldDB" id="K1PB00"/>
<feature type="compositionally biased region" description="Low complexity" evidence="1">
    <location>
        <begin position="42"/>
        <end position="66"/>
    </location>
</feature>
<gene>
    <name evidence="2" type="ORF">CGI_10011821</name>
</gene>
<protein>
    <submittedName>
        <fullName evidence="2">Calcium homeostasis endoplasmic reticulum protein</fullName>
    </submittedName>
</protein>
<sequence>MAVPPSSLGDPQVVQVTQMIPTPCVVGDQPPPVSAEPPPPLMQQQLGPIPGAQPLQGLPPGSAPQQFGPPPGGFGGPPPGFRGPPPQNVGPGGPPAGLPPGFTPAPSTSGPGQNQFALPDLSKPPPGFPAGLPPFAPPPSDIDLTPSVPYFELPGGLMAPLVKLEDHEYRPLEPKDIRLPPPMPPSERLLLAVEAFYSAPTHERPRDRSESPLPYQRSSKSPSPSPRRRKVSRSPTPTDEFVGMGAQPTPDSKLGYDNKGHQMLMKMGWGGKGLGASEQGIVDPISGGDVRDRQDMFKGVGVDLKDPFEQFRKNKSHGFIARMKARDEMREKSKKDKSEDS</sequence>
<dbReference type="PANTHER" id="PTHR12323:SF0">
    <property type="entry name" value="CALCIUM HOMEOSTASIS ENDOPLASMIC RETICULUM PROTEIN"/>
    <property type="match status" value="1"/>
</dbReference>
<dbReference type="Pfam" id="PF25127">
    <property type="entry name" value="DUF7819"/>
    <property type="match status" value="1"/>
</dbReference>
<feature type="compositionally biased region" description="Pro residues" evidence="1">
    <location>
        <begin position="122"/>
        <end position="140"/>
    </location>
</feature>
<organism evidence="2">
    <name type="scientific">Magallana gigas</name>
    <name type="common">Pacific oyster</name>
    <name type="synonym">Crassostrea gigas</name>
    <dbReference type="NCBI Taxonomy" id="29159"/>
    <lineage>
        <taxon>Eukaryota</taxon>
        <taxon>Metazoa</taxon>
        <taxon>Spiralia</taxon>
        <taxon>Lophotrochozoa</taxon>
        <taxon>Mollusca</taxon>
        <taxon>Bivalvia</taxon>
        <taxon>Autobranchia</taxon>
        <taxon>Pteriomorphia</taxon>
        <taxon>Ostreida</taxon>
        <taxon>Ostreoidea</taxon>
        <taxon>Ostreidae</taxon>
        <taxon>Magallana</taxon>
    </lineage>
</organism>
<feature type="compositionally biased region" description="Polar residues" evidence="1">
    <location>
        <begin position="107"/>
        <end position="116"/>
    </location>
</feature>
<dbReference type="InterPro" id="IPR056721">
    <property type="entry name" value="DUF7819"/>
</dbReference>
<feature type="compositionally biased region" description="Pro residues" evidence="1">
    <location>
        <begin position="29"/>
        <end position="41"/>
    </location>
</feature>
<feature type="compositionally biased region" description="Basic and acidic residues" evidence="1">
    <location>
        <begin position="201"/>
        <end position="210"/>
    </location>
</feature>
<dbReference type="SMART" id="SM00443">
    <property type="entry name" value="G_patch"/>
    <property type="match status" value="1"/>
</dbReference>
<feature type="compositionally biased region" description="Basic and acidic residues" evidence="1">
    <location>
        <begin position="324"/>
        <end position="341"/>
    </location>
</feature>
<feature type="region of interest" description="Disordered" evidence="1">
    <location>
        <begin position="315"/>
        <end position="341"/>
    </location>
</feature>
<dbReference type="GO" id="GO:0048471">
    <property type="term" value="C:perinuclear region of cytoplasm"/>
    <property type="evidence" value="ECO:0007669"/>
    <property type="project" value="TreeGrafter"/>
</dbReference>
<dbReference type="GO" id="GO:0006874">
    <property type="term" value="P:intracellular calcium ion homeostasis"/>
    <property type="evidence" value="ECO:0007669"/>
    <property type="project" value="TreeGrafter"/>
</dbReference>
<feature type="region of interest" description="Disordered" evidence="1">
    <location>
        <begin position="1"/>
        <end position="147"/>
    </location>
</feature>
<dbReference type="InterPro" id="IPR000467">
    <property type="entry name" value="G_patch_dom"/>
</dbReference>
<proteinExistence type="predicted"/>
<dbReference type="GO" id="GO:0003676">
    <property type="term" value="F:nucleic acid binding"/>
    <property type="evidence" value="ECO:0007669"/>
    <property type="project" value="InterPro"/>
</dbReference>
<evidence type="ECO:0000313" key="2">
    <source>
        <dbReference type="EMBL" id="EKC18573.1"/>
    </source>
</evidence>
<dbReference type="PANTHER" id="PTHR12323">
    <property type="entry name" value="SR-RELATED CTD ASSOCIATED FACTOR 6"/>
    <property type="match status" value="1"/>
</dbReference>
<name>K1PB00_MAGGI</name>
<feature type="compositionally biased region" description="Pro residues" evidence="1">
    <location>
        <begin position="67"/>
        <end position="103"/>
    </location>
</feature>